<evidence type="ECO:0000256" key="5">
    <source>
        <dbReference type="ARBA" id="ARBA00023121"/>
    </source>
</evidence>
<dbReference type="InterPro" id="IPR013718">
    <property type="entry name" value="COQ9_C"/>
</dbReference>
<proteinExistence type="inferred from homology"/>
<dbReference type="AlphaFoldDB" id="A0AAN0RHD4"/>
<sequence>MKVEQHLSELLAAILPHVVFDGWSQTSFDCAVADLKMDPGFAAMLAPRGALDLAVAYHRQGDAQMRAAYQGSSTDSLKIREKITLAVRLRLEAIADKEAVRRATSLFALPQHAGEGAKLIWGTADDIWDVLQDSSRDVNWYSKRATLSAVYGATVLFWLGDESPGHAATWAFLDRRIENVMQIELAKAKIRDNKPLSAALAGPLWLLGKIKAPQMRDDLPGRASKF</sequence>
<dbReference type="Gene3D" id="1.10.357.10">
    <property type="entry name" value="Tetracycline Repressor, domain 2"/>
    <property type="match status" value="1"/>
</dbReference>
<dbReference type="Proteomes" id="UP000028680">
    <property type="component" value="Chromosome"/>
</dbReference>
<dbReference type="PANTHER" id="PTHR21427">
    <property type="entry name" value="UBIQUINONE BIOSYNTHESIS PROTEIN COQ9, MITOCHONDRIAL"/>
    <property type="match status" value="1"/>
</dbReference>
<comment type="function">
    <text evidence="6">Membrane-associated protein that warps the membrane surface to access and bind aromatic isoprenes with high specificity, including ubiquinone (CoQ) isoprene intermediates and presents them directly to COQ7, therefore facilitating the COQ7-mediated hydroxylase step. Participates in the biosynthesis of coenzyme Q, also named ubiquinone, an essential lipid-soluble electron transporter for aerobic cellular respiration.</text>
</comment>
<dbReference type="KEGG" id="ptp:RCA23_c06180"/>
<dbReference type="RefSeq" id="WP_044049068.1">
    <property type="nucleotide sequence ID" value="NZ_CP003984.1"/>
</dbReference>
<evidence type="ECO:0000256" key="4">
    <source>
        <dbReference type="ARBA" id="ARBA00022946"/>
    </source>
</evidence>
<evidence type="ECO:0000256" key="3">
    <source>
        <dbReference type="ARBA" id="ARBA00022688"/>
    </source>
</evidence>
<reference evidence="8 9" key="1">
    <citation type="journal article" date="2014" name="ISME J.">
        <title>Adaptation of an abundant Roseobacter RCA organism to pelagic systems revealed by genomic and transcriptomic analyses.</title>
        <authorList>
            <person name="Voget S."/>
            <person name="Wemheuer B."/>
            <person name="Brinkhoff T."/>
            <person name="Vollmers J."/>
            <person name="Dietrich S."/>
            <person name="Giebel H.A."/>
            <person name="Beardsley C."/>
            <person name="Sardemann C."/>
            <person name="Bakenhus I."/>
            <person name="Billerbeck S."/>
            <person name="Daniel R."/>
            <person name="Simon M."/>
        </authorList>
    </citation>
    <scope>NUCLEOTIDE SEQUENCE [LARGE SCALE GENOMIC DNA]</scope>
    <source>
        <strain evidence="8 9">RCA23</strain>
    </source>
</reference>
<evidence type="ECO:0000259" key="7">
    <source>
        <dbReference type="Pfam" id="PF08511"/>
    </source>
</evidence>
<dbReference type="GeneID" id="93367005"/>
<dbReference type="PANTHER" id="PTHR21427:SF19">
    <property type="entry name" value="UBIQUINONE BIOSYNTHESIS PROTEIN COQ9, MITOCHONDRIAL"/>
    <property type="match status" value="1"/>
</dbReference>
<keyword evidence="9" id="KW-1185">Reference proteome</keyword>
<dbReference type="InterPro" id="IPR012762">
    <property type="entry name" value="Ubiq_biosynth_COQ9"/>
</dbReference>
<dbReference type="GO" id="GO:0006744">
    <property type="term" value="P:ubiquinone biosynthetic process"/>
    <property type="evidence" value="ECO:0007669"/>
    <property type="project" value="UniProtKB-KW"/>
</dbReference>
<keyword evidence="8" id="KW-0830">Ubiquinone</keyword>
<gene>
    <name evidence="8" type="ORF">RCA23_c06180</name>
</gene>
<dbReference type="EMBL" id="CP003984">
    <property type="protein sequence ID" value="AII86177.1"/>
    <property type="molecule type" value="Genomic_DNA"/>
</dbReference>
<feature type="domain" description="COQ9 C-terminal" evidence="7">
    <location>
        <begin position="115"/>
        <end position="184"/>
    </location>
</feature>
<evidence type="ECO:0000256" key="1">
    <source>
        <dbReference type="ARBA" id="ARBA00004749"/>
    </source>
</evidence>
<organism evidence="8 9">
    <name type="scientific">Planktomarina temperata RCA23</name>
    <dbReference type="NCBI Taxonomy" id="666509"/>
    <lineage>
        <taxon>Bacteria</taxon>
        <taxon>Pseudomonadati</taxon>
        <taxon>Pseudomonadota</taxon>
        <taxon>Alphaproteobacteria</taxon>
        <taxon>Rhodobacterales</taxon>
        <taxon>Paracoccaceae</taxon>
        <taxon>Planktomarina</taxon>
    </lineage>
</organism>
<protein>
    <submittedName>
        <fullName evidence="8">Ubiquinone biosynthesis protein COQ9</fullName>
    </submittedName>
</protein>
<evidence type="ECO:0000256" key="6">
    <source>
        <dbReference type="ARBA" id="ARBA00058104"/>
    </source>
</evidence>
<comment type="pathway">
    <text evidence="1">Cofactor biosynthesis; ubiquinone biosynthesis.</text>
</comment>
<evidence type="ECO:0000256" key="2">
    <source>
        <dbReference type="ARBA" id="ARBA00010766"/>
    </source>
</evidence>
<dbReference type="NCBIfam" id="TIGR02396">
    <property type="entry name" value="diverge_rpsU"/>
    <property type="match status" value="1"/>
</dbReference>
<evidence type="ECO:0000313" key="9">
    <source>
        <dbReference type="Proteomes" id="UP000028680"/>
    </source>
</evidence>
<accession>A0AAN0RHD4</accession>
<keyword evidence="5" id="KW-0446">Lipid-binding</keyword>
<name>A0AAN0RHD4_9RHOB</name>
<dbReference type="GO" id="GO:0008289">
    <property type="term" value="F:lipid binding"/>
    <property type="evidence" value="ECO:0007669"/>
    <property type="project" value="UniProtKB-KW"/>
</dbReference>
<dbReference type="Pfam" id="PF08511">
    <property type="entry name" value="COQ9"/>
    <property type="match status" value="1"/>
</dbReference>
<keyword evidence="3" id="KW-0831">Ubiquinone biosynthesis</keyword>
<evidence type="ECO:0000313" key="8">
    <source>
        <dbReference type="EMBL" id="AII86177.1"/>
    </source>
</evidence>
<comment type="similarity">
    <text evidence="2">Belongs to the COQ9 family.</text>
</comment>
<keyword evidence="4" id="KW-0809">Transit peptide</keyword>